<feature type="region of interest" description="Disordered" evidence="1">
    <location>
        <begin position="83"/>
        <end position="103"/>
    </location>
</feature>
<sequence length="103" mass="10921">MRPLSGYVSFAGAIPCIHNPAEIDFTLALKPGGLVPSKKGEPGRRRDCRPLVSVTDQLKPAGAIDEMAASGKPLTSLLRTNGVFDSADKDPNRAVEFPDSNCV</sequence>
<protein>
    <submittedName>
        <fullName evidence="2">Uncharacterized protein</fullName>
    </submittedName>
</protein>
<organism evidence="2 3">
    <name type="scientific">Spirosoma sordidisoli</name>
    <dbReference type="NCBI Taxonomy" id="2502893"/>
    <lineage>
        <taxon>Bacteria</taxon>
        <taxon>Pseudomonadati</taxon>
        <taxon>Bacteroidota</taxon>
        <taxon>Cytophagia</taxon>
        <taxon>Cytophagales</taxon>
        <taxon>Cytophagaceae</taxon>
        <taxon>Spirosoma</taxon>
    </lineage>
</organism>
<dbReference type="RefSeq" id="WP_129600991.1">
    <property type="nucleotide sequence ID" value="NZ_SBLB01000001.1"/>
</dbReference>
<evidence type="ECO:0000313" key="2">
    <source>
        <dbReference type="EMBL" id="RYC71974.1"/>
    </source>
</evidence>
<comment type="caution">
    <text evidence="2">The sequence shown here is derived from an EMBL/GenBank/DDBJ whole genome shotgun (WGS) entry which is preliminary data.</text>
</comment>
<name>A0A4Q2UQZ6_9BACT</name>
<evidence type="ECO:0000256" key="1">
    <source>
        <dbReference type="SAM" id="MobiDB-lite"/>
    </source>
</evidence>
<evidence type="ECO:0000313" key="3">
    <source>
        <dbReference type="Proteomes" id="UP000290407"/>
    </source>
</evidence>
<reference evidence="2 3" key="1">
    <citation type="submission" date="2019-01" db="EMBL/GenBank/DDBJ databases">
        <title>Spirosoma flava sp. nov., a propanil-degrading bacterium isolated from herbicide-contaminated soil.</title>
        <authorList>
            <person name="Zhang L."/>
            <person name="Jiang J.-D."/>
        </authorList>
    </citation>
    <scope>NUCLEOTIDE SEQUENCE [LARGE SCALE GENOMIC DNA]</scope>
    <source>
        <strain evidence="2 3">TY50</strain>
    </source>
</reference>
<dbReference type="EMBL" id="SBLB01000001">
    <property type="protein sequence ID" value="RYC71974.1"/>
    <property type="molecule type" value="Genomic_DNA"/>
</dbReference>
<accession>A0A4Q2UQZ6</accession>
<keyword evidence="3" id="KW-1185">Reference proteome</keyword>
<dbReference type="AlphaFoldDB" id="A0A4Q2UQZ6"/>
<gene>
    <name evidence="2" type="ORF">EQG79_07590</name>
</gene>
<dbReference type="Proteomes" id="UP000290407">
    <property type="component" value="Unassembled WGS sequence"/>
</dbReference>
<proteinExistence type="predicted"/>